<organism evidence="1 2">
    <name type="scientific">Candidatus Methanodesulfokora washburnensis</name>
    <dbReference type="NCBI Taxonomy" id="2478471"/>
    <lineage>
        <taxon>Archaea</taxon>
        <taxon>Thermoproteota</taxon>
        <taxon>Candidatus Korarchaeia</taxon>
        <taxon>Candidatus Korarchaeia incertae sedis</taxon>
        <taxon>Candidatus Methanodesulfokora</taxon>
    </lineage>
</organism>
<dbReference type="Proteomes" id="UP000277582">
    <property type="component" value="Unassembled WGS sequence"/>
</dbReference>
<keyword evidence="2" id="KW-1185">Reference proteome</keyword>
<protein>
    <recommendedName>
        <fullName evidence="3">Type III-B CRISPR module-associated protein Cmr3</fullName>
    </recommendedName>
</protein>
<evidence type="ECO:0008006" key="3">
    <source>
        <dbReference type="Google" id="ProtNLM"/>
    </source>
</evidence>
<accession>A0A429GTT6</accession>
<sequence>MYRAVFRVLEPYLFRGPGEFDPSTRGVYSSASSFLVPSPSTVAGALATTFGYVETGFMEWDEAYSAVLGAKIRGPYLRRGLLYVENRINENRINEKFIRLDDVQKYCYLVKEQVCGGGKDIKKMEEISRSGFSPRKLMITGIGLMTRADMRKIADEEKGLIYTASFIDYFSDTKISNITIEFDIISGKMRTGSYAVRLGGEGRASLLEISESEGYICRIPERADLLYVLSPVLYETGAEFIGQLKAELGKMGDVGSVEVFGKIDLLGAGYSEVKRRRKPIYQALLPGSVIILEKSVDGSRIYEEGIGVGKELGFGSVIPVGGDESGNSSFKA</sequence>
<dbReference type="RefSeq" id="WP_125670571.1">
    <property type="nucleotide sequence ID" value="NZ_RCOS01000042.1"/>
</dbReference>
<gene>
    <name evidence="1" type="ORF">D6D85_02980</name>
</gene>
<dbReference type="OrthoDB" id="44163at2157"/>
<reference evidence="1 2" key="1">
    <citation type="submission" date="2018-10" db="EMBL/GenBank/DDBJ databases">
        <title>Co-occurring genomic capacity for anaerobic methane metabolism and dissimilatory sulfite reduction discovered in the Korarchaeota.</title>
        <authorList>
            <person name="Mckay L.J."/>
            <person name="Dlakic M."/>
            <person name="Fields M.W."/>
            <person name="Delmont T.O."/>
            <person name="Eren A.M."/>
            <person name="Jay Z.J."/>
            <person name="Klingelsmith K.B."/>
            <person name="Rusch D.B."/>
            <person name="Inskeep W.P."/>
        </authorList>
    </citation>
    <scope>NUCLEOTIDE SEQUENCE [LARGE SCALE GENOMIC DNA]</scope>
    <source>
        <strain evidence="1 2">MDKW</strain>
    </source>
</reference>
<proteinExistence type="predicted"/>
<evidence type="ECO:0000313" key="1">
    <source>
        <dbReference type="EMBL" id="RSN77161.1"/>
    </source>
</evidence>
<comment type="caution">
    <text evidence="1">The sequence shown here is derived from an EMBL/GenBank/DDBJ whole genome shotgun (WGS) entry which is preliminary data.</text>
</comment>
<dbReference type="AlphaFoldDB" id="A0A429GTT6"/>
<dbReference type="EMBL" id="RCOS01000042">
    <property type="protein sequence ID" value="RSN77161.1"/>
    <property type="molecule type" value="Genomic_DNA"/>
</dbReference>
<name>A0A429GTT6_9CREN</name>
<evidence type="ECO:0000313" key="2">
    <source>
        <dbReference type="Proteomes" id="UP000277582"/>
    </source>
</evidence>